<comment type="caution">
    <text evidence="1">The sequence shown here is derived from an EMBL/GenBank/DDBJ whole genome shotgun (WGS) entry which is preliminary data.</text>
</comment>
<dbReference type="Proteomes" id="UP000660675">
    <property type="component" value="Unassembled WGS sequence"/>
</dbReference>
<organism evidence="1 2">
    <name type="scientific">Streptomyces gelaticus</name>
    <dbReference type="NCBI Taxonomy" id="285446"/>
    <lineage>
        <taxon>Bacteria</taxon>
        <taxon>Bacillati</taxon>
        <taxon>Actinomycetota</taxon>
        <taxon>Actinomycetes</taxon>
        <taxon>Kitasatosporales</taxon>
        <taxon>Streptomycetaceae</taxon>
        <taxon>Streptomyces</taxon>
    </lineage>
</organism>
<dbReference type="EMBL" id="BMTF01000001">
    <property type="protein sequence ID" value="GGV74549.1"/>
    <property type="molecule type" value="Genomic_DNA"/>
</dbReference>
<accession>A0ABQ2VR11</accession>
<evidence type="ECO:0008006" key="3">
    <source>
        <dbReference type="Google" id="ProtNLM"/>
    </source>
</evidence>
<evidence type="ECO:0000313" key="1">
    <source>
        <dbReference type="EMBL" id="GGV74549.1"/>
    </source>
</evidence>
<evidence type="ECO:0000313" key="2">
    <source>
        <dbReference type="Proteomes" id="UP000660675"/>
    </source>
</evidence>
<dbReference type="SUPFAM" id="SSF55874">
    <property type="entry name" value="ATPase domain of HSP90 chaperone/DNA topoisomerase II/histidine kinase"/>
    <property type="match status" value="1"/>
</dbReference>
<protein>
    <recommendedName>
        <fullName evidence="3">ATP-binding protein</fullName>
    </recommendedName>
</protein>
<reference evidence="2" key="1">
    <citation type="journal article" date="2019" name="Int. J. Syst. Evol. Microbiol.">
        <title>The Global Catalogue of Microorganisms (GCM) 10K type strain sequencing project: providing services to taxonomists for standard genome sequencing and annotation.</title>
        <authorList>
            <consortium name="The Broad Institute Genomics Platform"/>
            <consortium name="The Broad Institute Genome Sequencing Center for Infectious Disease"/>
            <person name="Wu L."/>
            <person name="Ma J."/>
        </authorList>
    </citation>
    <scope>NUCLEOTIDE SEQUENCE [LARGE SCALE GENOMIC DNA]</scope>
    <source>
        <strain evidence="2">JCM 4376</strain>
    </source>
</reference>
<sequence length="79" mass="8286">MFVIFQRLHGRDAYEATGIGLAPCRKIVEFHGGGGSGWTRRPPKAPASAFTLPASPDVPVRAGAEPLVTDTMAGRPVLG</sequence>
<gene>
    <name evidence="1" type="ORF">GCM10015535_03500</name>
</gene>
<name>A0ABQ2VR11_9ACTN</name>
<dbReference type="InterPro" id="IPR036890">
    <property type="entry name" value="HATPase_C_sf"/>
</dbReference>
<proteinExistence type="predicted"/>
<keyword evidence="2" id="KW-1185">Reference proteome</keyword>